<gene>
    <name evidence="1" type="ORF">BET03_00660</name>
</gene>
<organism evidence="1 2">
    <name type="scientific">Thermohalobacter berrensis</name>
    <dbReference type="NCBI Taxonomy" id="99594"/>
    <lineage>
        <taxon>Bacteria</taxon>
        <taxon>Bacillati</taxon>
        <taxon>Bacillota</taxon>
        <taxon>Tissierellia</taxon>
        <taxon>Tissierellales</taxon>
        <taxon>Thermohalobacteraceae</taxon>
        <taxon>Thermohalobacter</taxon>
    </lineage>
</organism>
<reference evidence="1 2" key="1">
    <citation type="submission" date="2016-08" db="EMBL/GenBank/DDBJ databases">
        <title>Novel Firmicutes and Novel Genomes.</title>
        <authorList>
            <person name="Poppleton D.I."/>
            <person name="Gribaldo S."/>
        </authorList>
    </citation>
    <scope>NUCLEOTIDE SEQUENCE [LARGE SCALE GENOMIC DNA]</scope>
    <source>
        <strain evidence="1 2">CTT3</strain>
    </source>
</reference>
<dbReference type="EMBL" id="MCIB01000001">
    <property type="protein sequence ID" value="RKD34377.1"/>
    <property type="molecule type" value="Genomic_DNA"/>
</dbReference>
<keyword evidence="2" id="KW-1185">Reference proteome</keyword>
<protein>
    <submittedName>
        <fullName evidence="1">Uncharacterized protein</fullName>
    </submittedName>
</protein>
<evidence type="ECO:0000313" key="1">
    <source>
        <dbReference type="EMBL" id="RKD34377.1"/>
    </source>
</evidence>
<sequence length="125" mass="14505">MKESGGKFLVSNSEIYKYNLKSRNFVQMVVEVSKAGCNIKDVKKMDFRNIIGVIEKIENYYEGLLIILQPLKKYNRDLRINIVTDSNTEFNRMIEEGLQEGYIIEVLGIYKGGQLYKEVVTLKNK</sequence>
<evidence type="ECO:0000313" key="2">
    <source>
        <dbReference type="Proteomes" id="UP000284177"/>
    </source>
</evidence>
<dbReference type="AlphaFoldDB" id="A0A419TA96"/>
<dbReference type="Proteomes" id="UP000284177">
    <property type="component" value="Unassembled WGS sequence"/>
</dbReference>
<comment type="caution">
    <text evidence="1">The sequence shown here is derived from an EMBL/GenBank/DDBJ whole genome shotgun (WGS) entry which is preliminary data.</text>
</comment>
<accession>A0A419TA96</accession>
<proteinExistence type="predicted"/>
<name>A0A419TA96_9FIRM</name>